<dbReference type="Gene3D" id="3.40.50.980">
    <property type="match status" value="1"/>
</dbReference>
<proteinExistence type="predicted"/>
<dbReference type="Proteomes" id="UP000092154">
    <property type="component" value="Unassembled WGS sequence"/>
</dbReference>
<gene>
    <name evidence="1" type="ORF">K503DRAFT_870277</name>
</gene>
<evidence type="ECO:0008006" key="3">
    <source>
        <dbReference type="Google" id="ProtNLM"/>
    </source>
</evidence>
<organism evidence="1 2">
    <name type="scientific">Rhizopogon vinicolor AM-OR11-026</name>
    <dbReference type="NCBI Taxonomy" id="1314800"/>
    <lineage>
        <taxon>Eukaryota</taxon>
        <taxon>Fungi</taxon>
        <taxon>Dikarya</taxon>
        <taxon>Basidiomycota</taxon>
        <taxon>Agaricomycotina</taxon>
        <taxon>Agaricomycetes</taxon>
        <taxon>Agaricomycetidae</taxon>
        <taxon>Boletales</taxon>
        <taxon>Suillineae</taxon>
        <taxon>Rhizopogonaceae</taxon>
        <taxon>Rhizopogon</taxon>
    </lineage>
</organism>
<evidence type="ECO:0000313" key="2">
    <source>
        <dbReference type="Proteomes" id="UP000092154"/>
    </source>
</evidence>
<evidence type="ECO:0000313" key="1">
    <source>
        <dbReference type="EMBL" id="OAX32197.1"/>
    </source>
</evidence>
<dbReference type="STRING" id="1314800.A0A1B7MHX6"/>
<dbReference type="AlphaFoldDB" id="A0A1B7MHX6"/>
<name>A0A1B7MHX6_9AGAM</name>
<sequence>MSYKSFFPDPPKVPESNVHHLLLNRPDQQEWPDYTLFVNVATGQRRSFKEFVERVRDGATVLGADVAQGGLGLCPDKGDFVMLSHGNITHALLALTVYGMELSKVQAPPVWNTPEGIQISFNVVPLYHTLGLYFTNFFNFLNRSTTILLPKWDIEVFFDSIPK</sequence>
<accession>A0A1B7MHX6</accession>
<keyword evidence="2" id="KW-1185">Reference proteome</keyword>
<reference evidence="1 2" key="1">
    <citation type="submission" date="2016-06" db="EMBL/GenBank/DDBJ databases">
        <title>Comparative genomics of the ectomycorrhizal sister species Rhizopogon vinicolor and Rhizopogon vesiculosus (Basidiomycota: Boletales) reveals a divergence of the mating type B locus.</title>
        <authorList>
            <consortium name="DOE Joint Genome Institute"/>
            <person name="Mujic A.B."/>
            <person name="Kuo A."/>
            <person name="Tritt A."/>
            <person name="Lipzen A."/>
            <person name="Chen C."/>
            <person name="Johnson J."/>
            <person name="Sharma A."/>
            <person name="Barry K."/>
            <person name="Grigoriev I.V."/>
            <person name="Spatafora J.W."/>
        </authorList>
    </citation>
    <scope>NUCLEOTIDE SEQUENCE [LARGE SCALE GENOMIC DNA]</scope>
    <source>
        <strain evidence="1 2">AM-OR11-026</strain>
    </source>
</reference>
<dbReference type="OrthoDB" id="1898221at2759"/>
<dbReference type="SUPFAM" id="SSF56801">
    <property type="entry name" value="Acetyl-CoA synthetase-like"/>
    <property type="match status" value="1"/>
</dbReference>
<dbReference type="InParanoid" id="A0A1B7MHX6"/>
<protein>
    <recommendedName>
        <fullName evidence="3">Acetyl-CoA synthetase-like protein</fullName>
    </recommendedName>
</protein>
<dbReference type="EMBL" id="KV449083">
    <property type="protein sequence ID" value="OAX32197.1"/>
    <property type="molecule type" value="Genomic_DNA"/>
</dbReference>